<dbReference type="RefSeq" id="WP_096427827.1">
    <property type="nucleotide sequence ID" value="NZ_AP018042.1"/>
</dbReference>
<dbReference type="Proteomes" id="UP000218267">
    <property type="component" value="Chromosome"/>
</dbReference>
<name>A0A1Y1CF21_9BACT</name>
<keyword evidence="3" id="KW-1185">Reference proteome</keyword>
<feature type="signal peptide" evidence="1">
    <location>
        <begin position="1"/>
        <end position="23"/>
    </location>
</feature>
<keyword evidence="1" id="KW-0732">Signal</keyword>
<reference evidence="3" key="2">
    <citation type="journal article" date="2020" name="Antonie Van Leeuwenhoek">
        <title>Labilibaculum antarcticum sp. nov., a novel facultative anaerobic, psychrotorelant bacterium isolated from marine sediment of Antarctica.</title>
        <authorList>
            <person name="Watanabe M."/>
            <person name="Kojima H."/>
            <person name="Fukui M."/>
        </authorList>
    </citation>
    <scope>NUCLEOTIDE SEQUENCE [LARGE SCALE GENOMIC DNA]</scope>
    <source>
        <strain evidence="3">SPP2</strain>
    </source>
</reference>
<accession>A0A1Y1CF21</accession>
<sequence length="250" mass="26957">MLKARKFFALLICTLVVTGSLFAQEETEKGEISFGADLMSRYVWRGTQFSTGPVIQPGVEYSNGGFAIGAWGSYAQNGSDGAEADLYASYTFADDLFTATVTDYFFPTDGIAVNNSYFDYKKASTGHIMEATLAFNGSDGFPISILAAMNFWGADQDANGDQQNSLYIELGYGFTYKDVAIDLFAGFTPIDADEDKGESGFYGDTAGFVNMGFTASKEIAITEKFSLPVSASVIANPMAENLFLVFGVSF</sequence>
<dbReference type="KEGG" id="mbas:ALGA_0521"/>
<dbReference type="EMBL" id="AP018042">
    <property type="protein sequence ID" value="BAX78914.1"/>
    <property type="molecule type" value="Genomic_DNA"/>
</dbReference>
<organism evidence="2 3">
    <name type="scientific">Labilibaculum antarcticum</name>
    <dbReference type="NCBI Taxonomy" id="1717717"/>
    <lineage>
        <taxon>Bacteria</taxon>
        <taxon>Pseudomonadati</taxon>
        <taxon>Bacteroidota</taxon>
        <taxon>Bacteroidia</taxon>
        <taxon>Marinilabiliales</taxon>
        <taxon>Marinifilaceae</taxon>
        <taxon>Labilibaculum</taxon>
    </lineage>
</organism>
<evidence type="ECO:0000256" key="1">
    <source>
        <dbReference type="SAM" id="SignalP"/>
    </source>
</evidence>
<evidence type="ECO:0008006" key="4">
    <source>
        <dbReference type="Google" id="ProtNLM"/>
    </source>
</evidence>
<dbReference type="AlphaFoldDB" id="A0A1Y1CF21"/>
<evidence type="ECO:0000313" key="2">
    <source>
        <dbReference type="EMBL" id="BAX78914.1"/>
    </source>
</evidence>
<evidence type="ECO:0000313" key="3">
    <source>
        <dbReference type="Proteomes" id="UP000218267"/>
    </source>
</evidence>
<protein>
    <recommendedName>
        <fullName evidence="4">FrrB</fullName>
    </recommendedName>
</protein>
<gene>
    <name evidence="2" type="ORF">ALGA_0521</name>
</gene>
<reference evidence="2 3" key="1">
    <citation type="journal article" date="2018" name="Mar. Genomics">
        <title>Complete genome sequence of Marinifilaceae bacterium strain SPP2, isolated from the Antarctic marine sediment.</title>
        <authorList>
            <person name="Watanabe M."/>
            <person name="Kojima H."/>
            <person name="Fukui M."/>
        </authorList>
    </citation>
    <scope>NUCLEOTIDE SEQUENCE [LARGE SCALE GENOMIC DNA]</scope>
    <source>
        <strain evidence="2 3">SPP2</strain>
    </source>
</reference>
<feature type="chain" id="PRO_5012123856" description="FrrB" evidence="1">
    <location>
        <begin position="24"/>
        <end position="250"/>
    </location>
</feature>
<dbReference type="OrthoDB" id="1065092at2"/>
<proteinExistence type="predicted"/>